<organism evidence="1">
    <name type="scientific">Loa loa</name>
    <name type="common">Eye worm</name>
    <name type="synonym">Filaria loa</name>
    <dbReference type="NCBI Taxonomy" id="7209"/>
    <lineage>
        <taxon>Eukaryota</taxon>
        <taxon>Metazoa</taxon>
        <taxon>Ecdysozoa</taxon>
        <taxon>Nematoda</taxon>
        <taxon>Chromadorea</taxon>
        <taxon>Rhabditida</taxon>
        <taxon>Spirurina</taxon>
        <taxon>Spiruromorpha</taxon>
        <taxon>Filarioidea</taxon>
        <taxon>Onchocercidae</taxon>
        <taxon>Loa</taxon>
    </lineage>
</organism>
<reference evidence="1" key="1">
    <citation type="submission" date="2012-04" db="EMBL/GenBank/DDBJ databases">
        <title>The Genome Sequence of Loa loa.</title>
        <authorList>
            <consortium name="The Broad Institute Genome Sequencing Platform"/>
            <consortium name="Broad Institute Genome Sequencing Center for Infectious Disease"/>
            <person name="Nutman T.B."/>
            <person name="Fink D.L."/>
            <person name="Russ C."/>
            <person name="Young S."/>
            <person name="Zeng Q."/>
            <person name="Gargeya S."/>
            <person name="Alvarado L."/>
            <person name="Berlin A."/>
            <person name="Chapman S.B."/>
            <person name="Chen Z."/>
            <person name="Freedman E."/>
            <person name="Gellesch M."/>
            <person name="Goldberg J."/>
            <person name="Griggs A."/>
            <person name="Gujja S."/>
            <person name="Heilman E.R."/>
            <person name="Heiman D."/>
            <person name="Howarth C."/>
            <person name="Mehta T."/>
            <person name="Neiman D."/>
            <person name="Pearson M."/>
            <person name="Roberts A."/>
            <person name="Saif S."/>
            <person name="Shea T."/>
            <person name="Shenoy N."/>
            <person name="Sisk P."/>
            <person name="Stolte C."/>
            <person name="Sykes S."/>
            <person name="White J."/>
            <person name="Yandava C."/>
            <person name="Haas B."/>
            <person name="Henn M.R."/>
            <person name="Nusbaum C."/>
            <person name="Birren B."/>
        </authorList>
    </citation>
    <scope>NUCLEOTIDE SEQUENCE [LARGE SCALE GENOMIC DNA]</scope>
</reference>
<dbReference type="CTD" id="9952295"/>
<dbReference type="AlphaFoldDB" id="A0A1S0TGY4"/>
<proteinExistence type="predicted"/>
<gene>
    <name evidence="1" type="ORF">LOAG_14811</name>
</gene>
<name>A0A1S0TGY4_LOALO</name>
<dbReference type="GeneID" id="9952295"/>
<sequence>MKLSRQKLSKLIRKRQNGSIYGSNGQQKGFWDEINQEGQIFAEQPEYGFSKTTQLI</sequence>
<evidence type="ECO:0000313" key="1">
    <source>
        <dbReference type="EMBL" id="EFO13716.1"/>
    </source>
</evidence>
<dbReference type="EMBL" id="JH712269">
    <property type="protein sequence ID" value="EFO13716.1"/>
    <property type="molecule type" value="Genomic_DNA"/>
</dbReference>
<dbReference type="RefSeq" id="XP_003150353.1">
    <property type="nucleotide sequence ID" value="XM_003150305.1"/>
</dbReference>
<accession>A0A1S0TGY4</accession>
<dbReference type="KEGG" id="loa:LOAG_14811"/>
<protein>
    <submittedName>
        <fullName evidence="1">Uncharacterized protein</fullName>
    </submittedName>
</protein>
<dbReference type="InParanoid" id="A0A1S0TGY4"/>